<comment type="caution">
    <text evidence="1">The sequence shown here is derived from an EMBL/GenBank/DDBJ whole genome shotgun (WGS) entry which is preliminary data.</text>
</comment>
<sequence>MIKFFGLEGIEGIRKKGLFIPNNPKNLIEYRKNYLQDFALILIEGCVLCKNKNKPINIIFRQGHKEGPIKSICLERKGRKISNLTIDLNKNNGFVIGGIISERFCPSRENINSEIKLAPLRYKLRFRIQIEHSLIINLNNNRAKEEINDWNWENKINGLGYNYYKAITPLEMKMKKN</sequence>
<accession>A0A8S9ZRJ1</accession>
<protein>
    <submittedName>
        <fullName evidence="1">Uncharacterized protein</fullName>
    </submittedName>
</protein>
<dbReference type="Proteomes" id="UP000605970">
    <property type="component" value="Unassembled WGS sequence"/>
</dbReference>
<proteinExistence type="predicted"/>
<reference evidence="1" key="1">
    <citation type="journal article" date="2020" name="Ecol. Evol.">
        <title>Genome structure and content of the rice root-knot nematode (Meloidogyne graminicola).</title>
        <authorList>
            <person name="Phan N.T."/>
            <person name="Danchin E.G.J."/>
            <person name="Klopp C."/>
            <person name="Perfus-Barbeoch L."/>
            <person name="Kozlowski D.K."/>
            <person name="Koutsovoulos G.D."/>
            <person name="Lopez-Roques C."/>
            <person name="Bouchez O."/>
            <person name="Zahm M."/>
            <person name="Besnard G."/>
            <person name="Bellafiore S."/>
        </authorList>
    </citation>
    <scope>NUCLEOTIDE SEQUENCE</scope>
    <source>
        <strain evidence="1">VN-18</strain>
    </source>
</reference>
<keyword evidence="2" id="KW-1185">Reference proteome</keyword>
<gene>
    <name evidence="1" type="ORF">Mgra_00004603</name>
</gene>
<evidence type="ECO:0000313" key="2">
    <source>
        <dbReference type="Proteomes" id="UP000605970"/>
    </source>
</evidence>
<dbReference type="OrthoDB" id="5899698at2759"/>
<dbReference type="AlphaFoldDB" id="A0A8S9ZRJ1"/>
<dbReference type="EMBL" id="JABEBT010000036">
    <property type="protein sequence ID" value="KAF7635886.1"/>
    <property type="molecule type" value="Genomic_DNA"/>
</dbReference>
<name>A0A8S9ZRJ1_9BILA</name>
<evidence type="ECO:0000313" key="1">
    <source>
        <dbReference type="EMBL" id="KAF7635886.1"/>
    </source>
</evidence>
<organism evidence="1 2">
    <name type="scientific">Meloidogyne graminicola</name>
    <dbReference type="NCBI Taxonomy" id="189291"/>
    <lineage>
        <taxon>Eukaryota</taxon>
        <taxon>Metazoa</taxon>
        <taxon>Ecdysozoa</taxon>
        <taxon>Nematoda</taxon>
        <taxon>Chromadorea</taxon>
        <taxon>Rhabditida</taxon>
        <taxon>Tylenchina</taxon>
        <taxon>Tylenchomorpha</taxon>
        <taxon>Tylenchoidea</taxon>
        <taxon>Meloidogynidae</taxon>
        <taxon>Meloidogyninae</taxon>
        <taxon>Meloidogyne</taxon>
    </lineage>
</organism>